<evidence type="ECO:0000256" key="2">
    <source>
        <dbReference type="ARBA" id="ARBA00006843"/>
    </source>
</evidence>
<keyword evidence="5 6" id="KW-0472">Membrane</keyword>
<evidence type="ECO:0000256" key="5">
    <source>
        <dbReference type="ARBA" id="ARBA00023136"/>
    </source>
</evidence>
<comment type="similarity">
    <text evidence="2">Belongs to the CD225/Dispanin family.</text>
</comment>
<dbReference type="GeneTree" id="ENSGT00950000182857"/>
<name>A0A3Q2NU84_FUNHE</name>
<evidence type="ECO:0000313" key="7">
    <source>
        <dbReference type="Ensembl" id="ENSFHEP00000002841.1"/>
    </source>
</evidence>
<evidence type="ECO:0000313" key="8">
    <source>
        <dbReference type="Proteomes" id="UP000265000"/>
    </source>
</evidence>
<keyword evidence="4 6" id="KW-1133">Transmembrane helix</keyword>
<reference evidence="7" key="2">
    <citation type="submission" date="2025-09" db="UniProtKB">
        <authorList>
            <consortium name="Ensembl"/>
        </authorList>
    </citation>
    <scope>IDENTIFICATION</scope>
</reference>
<dbReference type="AlphaFoldDB" id="A0A3Q2NU84"/>
<evidence type="ECO:0000256" key="3">
    <source>
        <dbReference type="ARBA" id="ARBA00022692"/>
    </source>
</evidence>
<dbReference type="Pfam" id="PF04505">
    <property type="entry name" value="CD225"/>
    <property type="match status" value="1"/>
</dbReference>
<keyword evidence="3 6" id="KW-0812">Transmembrane</keyword>
<dbReference type="PANTHER" id="PTHR13999">
    <property type="entry name" value="INTERFERON INDUCIBLE TRANSMEMBRANE PROTEIN"/>
    <property type="match status" value="1"/>
</dbReference>
<feature type="transmembrane region" description="Helical" evidence="6">
    <location>
        <begin position="51"/>
        <end position="77"/>
    </location>
</feature>
<organism evidence="7 8">
    <name type="scientific">Fundulus heteroclitus</name>
    <name type="common">Killifish</name>
    <name type="synonym">Mummichog</name>
    <dbReference type="NCBI Taxonomy" id="8078"/>
    <lineage>
        <taxon>Eukaryota</taxon>
        <taxon>Metazoa</taxon>
        <taxon>Chordata</taxon>
        <taxon>Craniata</taxon>
        <taxon>Vertebrata</taxon>
        <taxon>Euteleostomi</taxon>
        <taxon>Actinopterygii</taxon>
        <taxon>Neopterygii</taxon>
        <taxon>Teleostei</taxon>
        <taxon>Neoteleostei</taxon>
        <taxon>Acanthomorphata</taxon>
        <taxon>Ovalentaria</taxon>
        <taxon>Atherinomorphae</taxon>
        <taxon>Cyprinodontiformes</taxon>
        <taxon>Fundulidae</taxon>
        <taxon>Fundulus</taxon>
    </lineage>
</organism>
<evidence type="ECO:0000256" key="6">
    <source>
        <dbReference type="SAM" id="Phobius"/>
    </source>
</evidence>
<evidence type="ECO:0000256" key="4">
    <source>
        <dbReference type="ARBA" id="ARBA00022989"/>
    </source>
</evidence>
<dbReference type="PANTHER" id="PTHR13999:SF31">
    <property type="entry name" value="IFITM1-RELATED"/>
    <property type="match status" value="1"/>
</dbReference>
<protein>
    <submittedName>
        <fullName evidence="7">Dispanin subfamily A member 2b-like</fullName>
    </submittedName>
</protein>
<keyword evidence="8" id="KW-1185">Reference proteome</keyword>
<comment type="subcellular location">
    <subcellularLocation>
        <location evidence="1">Membrane</location>
    </subcellularLocation>
</comment>
<sequence length="134" mass="14459">MNPGYPTEAYPAEAVALQASGNDGFHGQPGGPRVVQHTTVNILSEPQKDHLVWSLCSFVYANVCCLGLAALVFSVKARDQKMVGDLAGAQSYASTARILNIVATVLISLIVFIGIIVLAVVVNEMNSYQYRYRN</sequence>
<dbReference type="InterPro" id="IPR007593">
    <property type="entry name" value="CD225/Dispanin_fam"/>
</dbReference>
<dbReference type="GO" id="GO:0005886">
    <property type="term" value="C:plasma membrane"/>
    <property type="evidence" value="ECO:0007669"/>
    <property type="project" value="TreeGrafter"/>
</dbReference>
<proteinExistence type="inferred from homology"/>
<dbReference type="Ensembl" id="ENSFHET00000011550.1">
    <property type="protein sequence ID" value="ENSFHEP00000002841.1"/>
    <property type="gene ID" value="ENSFHEG00000003661.1"/>
</dbReference>
<reference evidence="7" key="1">
    <citation type="submission" date="2025-08" db="UniProtKB">
        <authorList>
            <consortium name="Ensembl"/>
        </authorList>
    </citation>
    <scope>IDENTIFICATION</scope>
</reference>
<dbReference type="Proteomes" id="UP000265000">
    <property type="component" value="Unplaced"/>
</dbReference>
<accession>A0A3Q2NU84</accession>
<dbReference type="InterPro" id="IPR051517">
    <property type="entry name" value="IFITM_antiviral_protein"/>
</dbReference>
<evidence type="ECO:0000256" key="1">
    <source>
        <dbReference type="ARBA" id="ARBA00004370"/>
    </source>
</evidence>
<feature type="transmembrane region" description="Helical" evidence="6">
    <location>
        <begin position="98"/>
        <end position="122"/>
    </location>
</feature>